<sequence length="296" mass="30856">MRKARLFLLAAALASAAALTGCAGGTGGPQPTPVRATGGSGDGDPGAPTFSGDTRTPDGRTLFTTCWGDGEATVVYLHGLIMLQDTPNWAHAPELQERLADEVTYCEYERSNVGKSSSVDGPIPIEQTVADLDAVLAQVQPDEPVVLVGGSFGGLVALTYAGTHPERVDGVVLLDPSLPGSNALEEAMLPPEWRLAPEAWEESREKVDVYAADIVALEALDRIPQVPGTVFVTEEIELPSAAGPDFLAGIRAQQQDVADRFSPGRLITVNAPHAMISVLPDEIAEAILDVVGGAGG</sequence>
<evidence type="ECO:0000256" key="2">
    <source>
        <dbReference type="SAM" id="SignalP"/>
    </source>
</evidence>
<dbReference type="GO" id="GO:0003824">
    <property type="term" value="F:catalytic activity"/>
    <property type="evidence" value="ECO:0007669"/>
    <property type="project" value="UniProtKB-ARBA"/>
</dbReference>
<dbReference type="Proteomes" id="UP000293289">
    <property type="component" value="Unassembled WGS sequence"/>
</dbReference>
<dbReference type="PANTHER" id="PTHR43798">
    <property type="entry name" value="MONOACYLGLYCEROL LIPASE"/>
    <property type="match status" value="1"/>
</dbReference>
<gene>
    <name evidence="4" type="ORF">EV187_0839</name>
</gene>
<keyword evidence="2" id="KW-0732">Signal</keyword>
<proteinExistence type="predicted"/>
<evidence type="ECO:0000313" key="4">
    <source>
        <dbReference type="EMBL" id="RZS68410.1"/>
    </source>
</evidence>
<dbReference type="AlphaFoldDB" id="A0A4V2F015"/>
<protein>
    <submittedName>
        <fullName evidence="4">Pimeloyl-ACP methyl ester carboxylesterase</fullName>
    </submittedName>
</protein>
<dbReference type="EMBL" id="SGWY01000001">
    <property type="protein sequence ID" value="RZS68410.1"/>
    <property type="molecule type" value="Genomic_DNA"/>
</dbReference>
<evidence type="ECO:0000313" key="5">
    <source>
        <dbReference type="Proteomes" id="UP000293289"/>
    </source>
</evidence>
<comment type="caution">
    <text evidence="4">The sequence shown here is derived from an EMBL/GenBank/DDBJ whole genome shotgun (WGS) entry which is preliminary data.</text>
</comment>
<dbReference type="OrthoDB" id="7185741at2"/>
<dbReference type="PROSITE" id="PS51257">
    <property type="entry name" value="PROKAR_LIPOPROTEIN"/>
    <property type="match status" value="1"/>
</dbReference>
<dbReference type="GO" id="GO:0016020">
    <property type="term" value="C:membrane"/>
    <property type="evidence" value="ECO:0007669"/>
    <property type="project" value="TreeGrafter"/>
</dbReference>
<accession>A0A4V2F015</accession>
<evidence type="ECO:0000256" key="1">
    <source>
        <dbReference type="SAM" id="MobiDB-lite"/>
    </source>
</evidence>
<dbReference type="RefSeq" id="WP_130351729.1">
    <property type="nucleotide sequence ID" value="NZ_SGWY01000001.1"/>
</dbReference>
<evidence type="ECO:0000259" key="3">
    <source>
        <dbReference type="Pfam" id="PF00561"/>
    </source>
</evidence>
<organism evidence="4 5">
    <name type="scientific">Agromyces ramosus</name>
    <dbReference type="NCBI Taxonomy" id="33879"/>
    <lineage>
        <taxon>Bacteria</taxon>
        <taxon>Bacillati</taxon>
        <taxon>Actinomycetota</taxon>
        <taxon>Actinomycetes</taxon>
        <taxon>Micrococcales</taxon>
        <taxon>Microbacteriaceae</taxon>
        <taxon>Agromyces</taxon>
    </lineage>
</organism>
<dbReference type="PANTHER" id="PTHR43798:SF33">
    <property type="entry name" value="HYDROLASE, PUTATIVE (AFU_ORTHOLOGUE AFUA_2G14860)-RELATED"/>
    <property type="match status" value="1"/>
</dbReference>
<feature type="region of interest" description="Disordered" evidence="1">
    <location>
        <begin position="23"/>
        <end position="58"/>
    </location>
</feature>
<reference evidence="4 5" key="1">
    <citation type="submission" date="2019-02" db="EMBL/GenBank/DDBJ databases">
        <title>Genomic Encyclopedia of Type Strains, Phase IV (KMG-IV): sequencing the most valuable type-strain genomes for metagenomic binning, comparative biology and taxonomic classification.</title>
        <authorList>
            <person name="Goeker M."/>
        </authorList>
    </citation>
    <scope>NUCLEOTIDE SEQUENCE [LARGE SCALE GENOMIC DNA]</scope>
    <source>
        <strain evidence="4 5">DSM 43045</strain>
    </source>
</reference>
<dbReference type="Gene3D" id="3.40.50.1820">
    <property type="entry name" value="alpha/beta hydrolase"/>
    <property type="match status" value="1"/>
</dbReference>
<dbReference type="Pfam" id="PF00561">
    <property type="entry name" value="Abhydrolase_1"/>
    <property type="match status" value="1"/>
</dbReference>
<name>A0A4V2F015_9MICO</name>
<feature type="signal peptide" evidence="2">
    <location>
        <begin position="1"/>
        <end position="23"/>
    </location>
</feature>
<dbReference type="InterPro" id="IPR000073">
    <property type="entry name" value="AB_hydrolase_1"/>
</dbReference>
<feature type="domain" description="AB hydrolase-1" evidence="3">
    <location>
        <begin position="73"/>
        <end position="190"/>
    </location>
</feature>
<dbReference type="InterPro" id="IPR050266">
    <property type="entry name" value="AB_hydrolase_sf"/>
</dbReference>
<dbReference type="InterPro" id="IPR029058">
    <property type="entry name" value="AB_hydrolase_fold"/>
</dbReference>
<dbReference type="SUPFAM" id="SSF53474">
    <property type="entry name" value="alpha/beta-Hydrolases"/>
    <property type="match status" value="1"/>
</dbReference>
<dbReference type="PRINTS" id="PR00111">
    <property type="entry name" value="ABHYDROLASE"/>
</dbReference>
<keyword evidence="5" id="KW-1185">Reference proteome</keyword>
<feature type="chain" id="PRO_5020305916" evidence="2">
    <location>
        <begin position="24"/>
        <end position="296"/>
    </location>
</feature>